<dbReference type="RefSeq" id="WP_258387356.1">
    <property type="nucleotide sequence ID" value="NZ_CP091430.1"/>
</dbReference>
<dbReference type="InterPro" id="IPR011629">
    <property type="entry name" value="CobW-like_C"/>
</dbReference>
<organism evidence="4 5">
    <name type="scientific">Paenibacillus spongiae</name>
    <dbReference type="NCBI Taxonomy" id="2909671"/>
    <lineage>
        <taxon>Bacteria</taxon>
        <taxon>Bacillati</taxon>
        <taxon>Bacillota</taxon>
        <taxon>Bacilli</taxon>
        <taxon>Bacillales</taxon>
        <taxon>Paenibacillaceae</taxon>
        <taxon>Paenibacillus</taxon>
    </lineage>
</organism>
<feature type="domain" description="CobW/HypB/UreG nucleotide-binding" evidence="2">
    <location>
        <begin position="8"/>
        <end position="191"/>
    </location>
</feature>
<feature type="region of interest" description="Disordered" evidence="1">
    <location>
        <begin position="256"/>
        <end position="276"/>
    </location>
</feature>
<name>A0ABY5SBJ2_9BACL</name>
<dbReference type="InterPro" id="IPR051316">
    <property type="entry name" value="Zinc-reg_GTPase_activator"/>
</dbReference>
<dbReference type="Pfam" id="PF07683">
    <property type="entry name" value="CobW_C"/>
    <property type="match status" value="1"/>
</dbReference>
<dbReference type="Gene3D" id="3.40.50.300">
    <property type="entry name" value="P-loop containing nucleotide triphosphate hydrolases"/>
    <property type="match status" value="1"/>
</dbReference>
<dbReference type="PANTHER" id="PTHR13748:SF62">
    <property type="entry name" value="COBW DOMAIN-CONTAINING PROTEIN"/>
    <property type="match status" value="1"/>
</dbReference>
<accession>A0ABY5SBJ2</accession>
<keyword evidence="5" id="KW-1185">Reference proteome</keyword>
<dbReference type="Proteomes" id="UP001057877">
    <property type="component" value="Chromosome"/>
</dbReference>
<reference evidence="4" key="1">
    <citation type="submission" date="2022-01" db="EMBL/GenBank/DDBJ databases">
        <title>Paenibacillus spongiae sp. nov., isolated from marine sponge.</title>
        <authorList>
            <person name="Li Z."/>
            <person name="Zhang M."/>
        </authorList>
    </citation>
    <scope>NUCLEOTIDE SEQUENCE</scope>
    <source>
        <strain evidence="4">PHS-Z3</strain>
    </source>
</reference>
<dbReference type="Pfam" id="PF02492">
    <property type="entry name" value="cobW"/>
    <property type="match status" value="1"/>
</dbReference>
<dbReference type="SUPFAM" id="SSF90002">
    <property type="entry name" value="Hypothetical protein YjiA, C-terminal domain"/>
    <property type="match status" value="1"/>
</dbReference>
<gene>
    <name evidence="4" type="ORF">L1F29_05460</name>
</gene>
<evidence type="ECO:0000259" key="3">
    <source>
        <dbReference type="Pfam" id="PF07683"/>
    </source>
</evidence>
<dbReference type="PANTHER" id="PTHR13748">
    <property type="entry name" value="COBW-RELATED"/>
    <property type="match status" value="1"/>
</dbReference>
<dbReference type="InterPro" id="IPR027417">
    <property type="entry name" value="P-loop_NTPase"/>
</dbReference>
<evidence type="ECO:0000313" key="4">
    <source>
        <dbReference type="EMBL" id="UVI31292.1"/>
    </source>
</evidence>
<feature type="compositionally biased region" description="Low complexity" evidence="1">
    <location>
        <begin position="256"/>
        <end position="265"/>
    </location>
</feature>
<protein>
    <submittedName>
        <fullName evidence="4">GTP-binding protein</fullName>
    </submittedName>
</protein>
<proteinExistence type="predicted"/>
<dbReference type="CDD" id="cd03112">
    <property type="entry name" value="CobW-like"/>
    <property type="match status" value="1"/>
</dbReference>
<evidence type="ECO:0000259" key="2">
    <source>
        <dbReference type="Pfam" id="PF02492"/>
    </source>
</evidence>
<dbReference type="SUPFAM" id="SSF52540">
    <property type="entry name" value="P-loop containing nucleoside triphosphate hydrolases"/>
    <property type="match status" value="1"/>
</dbReference>
<evidence type="ECO:0000256" key="1">
    <source>
        <dbReference type="SAM" id="MobiDB-lite"/>
    </source>
</evidence>
<feature type="domain" description="CobW C-terminal" evidence="3">
    <location>
        <begin position="296"/>
        <end position="368"/>
    </location>
</feature>
<dbReference type="EMBL" id="CP091430">
    <property type="protein sequence ID" value="UVI31292.1"/>
    <property type="molecule type" value="Genomic_DNA"/>
</dbReference>
<sequence>MMEKSPIPVIVISGFLGSGKTTLLLRLLNGARTSGLRACVVMNEMGAVDVDGKVVGGEAASQMLERVTEGCLCCTKKSELAHCLERLVLRQPDVIFMELTGVANPEEIAEAMSEPSVIGKVKLRHIVTVLDAEHALDYNSIFSTDRELVHTLRRQIETADLLLSNKADLVSNKTAVRVEQMVMARNPHCRFIATERCDIDPMLVLRGIPSRGVQPAPVGRIRGAVPVKVNGSALADSAGRGAGGAAVPPTVRIRDSSSAALSPASQPGGTPMVASPSRSYTRIQTVAIYPDIAPHVTRRAFEAFFSGRGQACLRAKGYMPYGTNGAMLLFQLAGKRIEWHPTDYSGAPYFVMIGIDLDEDQTVKEWQKLMRRQPHAHF</sequence>
<evidence type="ECO:0000313" key="5">
    <source>
        <dbReference type="Proteomes" id="UP001057877"/>
    </source>
</evidence>
<dbReference type="InterPro" id="IPR003495">
    <property type="entry name" value="CobW/HypB/UreG_nucleotide-bd"/>
</dbReference>